<protein>
    <submittedName>
        <fullName evidence="2">Chorismate mutase</fullName>
    </submittedName>
</protein>
<evidence type="ECO:0000313" key="1">
    <source>
        <dbReference type="EMBL" id="ARJ22516.1"/>
    </source>
</evidence>
<evidence type="ECO:0000313" key="4">
    <source>
        <dbReference type="Proteomes" id="UP000065797"/>
    </source>
</evidence>
<evidence type="ECO:0000313" key="5">
    <source>
        <dbReference type="Proteomes" id="UP000192932"/>
    </source>
</evidence>
<name>A0A109GJH9_BACMY</name>
<proteinExistence type="predicted"/>
<dbReference type="RefSeq" id="WP_016091580.1">
    <property type="nucleotide sequence ID" value="NZ_CP020743.1"/>
</dbReference>
<evidence type="ECO:0000313" key="3">
    <source>
        <dbReference type="EMBL" id="TKI80241.1"/>
    </source>
</evidence>
<dbReference type="Proteomes" id="UP000065797">
    <property type="component" value="Unassembled WGS sequence"/>
</dbReference>
<dbReference type="Proteomes" id="UP000192932">
    <property type="component" value="Chromosome"/>
</dbReference>
<reference evidence="1 5" key="2">
    <citation type="submission" date="2017-04" db="EMBL/GenBank/DDBJ databases">
        <title>The Characteristic of a Fine Plant Growth-Promoting Rhizobacteria Bacillus mycoides Gnyt1 and its Whole Genome Sequencing Analysis.</title>
        <authorList>
            <person name="Li J.H."/>
            <person name="Yao T."/>
        </authorList>
    </citation>
    <scope>NUCLEOTIDE SEQUENCE [LARGE SCALE GENOMIC DNA]</scope>
    <source>
        <strain evidence="1 5">Gnyt1</strain>
    </source>
</reference>
<dbReference type="Proteomes" id="UP000305524">
    <property type="component" value="Unassembled WGS sequence"/>
</dbReference>
<dbReference type="AlphaFoldDB" id="A0A109GJH9"/>
<gene>
    <name evidence="2" type="ORF">AWW70_28700</name>
    <name evidence="1" type="ORF">B7492_15395</name>
    <name evidence="3" type="ORF">FC701_28975</name>
</gene>
<accession>A0A109GJH9</accession>
<reference evidence="2 4" key="1">
    <citation type="submission" date="2016-01" db="EMBL/GenBank/DDBJ databases">
        <authorList>
            <person name="McClelland M."/>
            <person name="Jain A."/>
            <person name="Saraogi P."/>
            <person name="Mendelson R."/>
            <person name="Westerman R."/>
            <person name="SanMiguel P."/>
            <person name="Csonka L."/>
        </authorList>
    </citation>
    <scope>NUCLEOTIDE SEQUENCE [LARGE SCALE GENOMIC DNA]</scope>
    <source>
        <strain evidence="2 4">PE8-15</strain>
    </source>
</reference>
<sequence>MLVDVKHFIKAVGLTVITSLSGDNTFAHNFKTVKSTFTTYIKKLRLTF</sequence>
<dbReference type="EMBL" id="SZOD01000942">
    <property type="protein sequence ID" value="TKI80241.1"/>
    <property type="molecule type" value="Genomic_DNA"/>
</dbReference>
<evidence type="ECO:0000313" key="2">
    <source>
        <dbReference type="EMBL" id="KWU68061.1"/>
    </source>
</evidence>
<organism evidence="2 4">
    <name type="scientific">Bacillus mycoides</name>
    <dbReference type="NCBI Taxonomy" id="1405"/>
    <lineage>
        <taxon>Bacteria</taxon>
        <taxon>Bacillati</taxon>
        <taxon>Bacillota</taxon>
        <taxon>Bacilli</taxon>
        <taxon>Bacillales</taxon>
        <taxon>Bacillaceae</taxon>
        <taxon>Bacillus</taxon>
        <taxon>Bacillus cereus group</taxon>
    </lineage>
</organism>
<evidence type="ECO:0000313" key="6">
    <source>
        <dbReference type="Proteomes" id="UP000305524"/>
    </source>
</evidence>
<reference evidence="3 6" key="3">
    <citation type="journal article" date="2019" name="Environ. Microbiol.">
        <title>An active ?-lactamase is a part of an orchestrated cell wall stress resistance network of Bacillus subtilis and related rhizosphere species.</title>
        <authorList>
            <person name="Bucher T."/>
            <person name="Keren-Paz A."/>
            <person name="Hausser J."/>
            <person name="Olender T."/>
            <person name="Cytryn E."/>
            <person name="Kolodkin-Gal I."/>
        </authorList>
    </citation>
    <scope>NUCLEOTIDE SEQUENCE [LARGE SCALE GENOMIC DNA]</scope>
    <source>
        <strain evidence="3 6">I186</strain>
    </source>
</reference>
<dbReference type="EMBL" id="CP020743">
    <property type="protein sequence ID" value="ARJ22516.1"/>
    <property type="molecule type" value="Genomic_DNA"/>
</dbReference>
<dbReference type="EMBL" id="LRPH01000008">
    <property type="protein sequence ID" value="KWU68061.1"/>
    <property type="molecule type" value="Genomic_DNA"/>
</dbReference>